<organism>
    <name type="scientific">Culex quinquefasciatus</name>
    <name type="common">Southern house mosquito</name>
    <name type="synonym">Culex pungens</name>
    <dbReference type="NCBI Taxonomy" id="7176"/>
    <lineage>
        <taxon>Eukaryota</taxon>
        <taxon>Metazoa</taxon>
        <taxon>Ecdysozoa</taxon>
        <taxon>Arthropoda</taxon>
        <taxon>Hexapoda</taxon>
        <taxon>Insecta</taxon>
        <taxon>Pterygota</taxon>
        <taxon>Neoptera</taxon>
        <taxon>Endopterygota</taxon>
        <taxon>Diptera</taxon>
        <taxon>Nematocera</taxon>
        <taxon>Culicoidea</taxon>
        <taxon>Culicidae</taxon>
        <taxon>Culicinae</taxon>
        <taxon>Culicini</taxon>
        <taxon>Culex</taxon>
        <taxon>Culex</taxon>
    </lineage>
</organism>
<reference evidence="3" key="2">
    <citation type="submission" date="2020-05" db="UniProtKB">
        <authorList>
            <consortium name="EnsemblMetazoa"/>
        </authorList>
    </citation>
    <scope>IDENTIFICATION</scope>
    <source>
        <strain evidence="3">JHB</strain>
    </source>
</reference>
<dbReference type="eggNOG" id="KOG3868">
    <property type="taxonomic scope" value="Eukaryota"/>
</dbReference>
<keyword evidence="4" id="KW-1185">Reference proteome</keyword>
<evidence type="ECO:0000256" key="1">
    <source>
        <dbReference type="SAM" id="MobiDB-lite"/>
    </source>
</evidence>
<accession>B0XKE9</accession>
<dbReference type="EnsemblMetazoa" id="CPIJ019400-RA">
    <property type="protein sequence ID" value="CPIJ019400-PA"/>
    <property type="gene ID" value="CPIJ019400"/>
</dbReference>
<dbReference type="EMBL" id="DS233811">
    <property type="protein sequence ID" value="EDS31670.1"/>
    <property type="molecule type" value="Genomic_DNA"/>
</dbReference>
<feature type="region of interest" description="Disordered" evidence="1">
    <location>
        <begin position="100"/>
        <end position="124"/>
    </location>
</feature>
<dbReference type="AlphaFoldDB" id="B0XKE9"/>
<dbReference type="OrthoDB" id="9985059at2759"/>
<sequence length="340" mass="37783">MEQRFCLAINRTLRVHRRASCSSIRTFVLNNHNNKKQQHDAGQIHADASRRTIINLVGSPTQQDVELSALYRDSSANYGERKVLGILANRWDEYHHELHKREARADDSSTSTTPAGPTDEPEIDDAIYSVPGKALIYITSAPVLNINGTSDDEYVLDKHTVATYDAREKESKLIVTFKVDDTAKVLCYTFCRSDVTHEAMRLRCPLAAAVQAIDRYRSMFSGTCSGLARVLGSRSPPSSSLLARIATDRRRIITKGSCTDGKMPTTWNRTSSIVSYWTAFGTKSTTICSSGQPHAGGEVQSETKELAEQQLGLDETGWCCGYERTTQVIPVLKLTVFKKD</sequence>
<dbReference type="VEuPathDB" id="VectorBase:CQUJHB017807"/>
<dbReference type="STRING" id="7176.B0XKE9"/>
<dbReference type="Proteomes" id="UP000002320">
    <property type="component" value="Unassembled WGS sequence"/>
</dbReference>
<dbReference type="InParanoid" id="B0XKE9"/>
<evidence type="ECO:0000313" key="3">
    <source>
        <dbReference type="EnsemblMetazoa" id="CPIJ019400-PA"/>
    </source>
</evidence>
<proteinExistence type="predicted"/>
<evidence type="ECO:0000313" key="2">
    <source>
        <dbReference type="EMBL" id="EDS31670.1"/>
    </source>
</evidence>
<dbReference type="VEuPathDB" id="VectorBase:CPIJ019400"/>
<evidence type="ECO:0000313" key="4">
    <source>
        <dbReference type="Proteomes" id="UP000002320"/>
    </source>
</evidence>
<protein>
    <submittedName>
        <fullName evidence="2 3">Uncharacterized protein</fullName>
    </submittedName>
</protein>
<gene>
    <name evidence="3" type="primary">6054156</name>
    <name evidence="2" type="ORF">CpipJ_CPIJ019400</name>
</gene>
<dbReference type="HOGENOM" id="CLU_816990_0_0_1"/>
<name>B0XKE9_CULQU</name>
<dbReference type="KEGG" id="cqu:CpipJ_CPIJ019400"/>
<reference evidence="2" key="1">
    <citation type="submission" date="2007-03" db="EMBL/GenBank/DDBJ databases">
        <title>Annotation of Culex pipiens quinquefasciatus.</title>
        <authorList>
            <consortium name="The Broad Institute Genome Sequencing Platform"/>
            <person name="Atkinson P.W."/>
            <person name="Hemingway J."/>
            <person name="Christensen B.M."/>
            <person name="Higgs S."/>
            <person name="Kodira C."/>
            <person name="Hannick L."/>
            <person name="Megy K."/>
            <person name="O'Leary S."/>
            <person name="Pearson M."/>
            <person name="Haas B.J."/>
            <person name="Mauceli E."/>
            <person name="Wortman J.R."/>
            <person name="Lee N.H."/>
            <person name="Guigo R."/>
            <person name="Stanke M."/>
            <person name="Alvarado L."/>
            <person name="Amedeo P."/>
            <person name="Antoine C.H."/>
            <person name="Arensburger P."/>
            <person name="Bidwell S.L."/>
            <person name="Crawford M."/>
            <person name="Camaro F."/>
            <person name="Devon K."/>
            <person name="Engels R."/>
            <person name="Hammond M."/>
            <person name="Howarth C."/>
            <person name="Koehrsen M."/>
            <person name="Lawson D."/>
            <person name="Montgomery P."/>
            <person name="Nene V."/>
            <person name="Nusbaum C."/>
            <person name="Puiu D."/>
            <person name="Romero-Severson J."/>
            <person name="Severson D.W."/>
            <person name="Shumway M."/>
            <person name="Sisk P."/>
            <person name="Stolte C."/>
            <person name="Zeng Q."/>
            <person name="Eisenstadt E."/>
            <person name="Fraser-Liggett C."/>
            <person name="Strausberg R."/>
            <person name="Galagan J."/>
            <person name="Birren B."/>
            <person name="Collins F.H."/>
        </authorList>
    </citation>
    <scope>NUCLEOTIDE SEQUENCE [LARGE SCALE GENOMIC DNA]</scope>
    <source>
        <strain evidence="2">JHB</strain>
    </source>
</reference>